<proteinExistence type="predicted"/>
<dbReference type="EMBL" id="REGN01005272">
    <property type="protein sequence ID" value="RNA14036.1"/>
    <property type="molecule type" value="Genomic_DNA"/>
</dbReference>
<evidence type="ECO:0000313" key="2">
    <source>
        <dbReference type="Proteomes" id="UP000276133"/>
    </source>
</evidence>
<dbReference type="Proteomes" id="UP000276133">
    <property type="component" value="Unassembled WGS sequence"/>
</dbReference>
<accession>A0A3M7QRM5</accession>
<gene>
    <name evidence="1" type="ORF">BpHYR1_044727</name>
</gene>
<protein>
    <submittedName>
        <fullName evidence="1">Uncharacterized protein</fullName>
    </submittedName>
</protein>
<keyword evidence="2" id="KW-1185">Reference proteome</keyword>
<organism evidence="1 2">
    <name type="scientific">Brachionus plicatilis</name>
    <name type="common">Marine rotifer</name>
    <name type="synonym">Brachionus muelleri</name>
    <dbReference type="NCBI Taxonomy" id="10195"/>
    <lineage>
        <taxon>Eukaryota</taxon>
        <taxon>Metazoa</taxon>
        <taxon>Spiralia</taxon>
        <taxon>Gnathifera</taxon>
        <taxon>Rotifera</taxon>
        <taxon>Eurotatoria</taxon>
        <taxon>Monogononta</taxon>
        <taxon>Pseudotrocha</taxon>
        <taxon>Ploima</taxon>
        <taxon>Brachionidae</taxon>
        <taxon>Brachionus</taxon>
    </lineage>
</organism>
<reference evidence="1 2" key="1">
    <citation type="journal article" date="2018" name="Sci. Rep.">
        <title>Genomic signatures of local adaptation to the degree of environmental predictability in rotifers.</title>
        <authorList>
            <person name="Franch-Gras L."/>
            <person name="Hahn C."/>
            <person name="Garcia-Roger E.M."/>
            <person name="Carmona M.J."/>
            <person name="Serra M."/>
            <person name="Gomez A."/>
        </authorList>
    </citation>
    <scope>NUCLEOTIDE SEQUENCE [LARGE SCALE GENOMIC DNA]</scope>
    <source>
        <strain evidence="1">HYR1</strain>
    </source>
</reference>
<name>A0A3M7QRM5_BRAPC</name>
<sequence length="65" mass="7491">MLSRINIYLKKSEFQLQFISVIGLSALYKIDLCLSIFNQNSLKNQTNRLFDFSYQNSLLATIVIG</sequence>
<comment type="caution">
    <text evidence="1">The sequence shown here is derived from an EMBL/GenBank/DDBJ whole genome shotgun (WGS) entry which is preliminary data.</text>
</comment>
<evidence type="ECO:0000313" key="1">
    <source>
        <dbReference type="EMBL" id="RNA14036.1"/>
    </source>
</evidence>
<dbReference type="AlphaFoldDB" id="A0A3M7QRM5"/>